<dbReference type="Proteomes" id="UP001596353">
    <property type="component" value="Unassembled WGS sequence"/>
</dbReference>
<dbReference type="SUPFAM" id="SSF103088">
    <property type="entry name" value="OmpA-like"/>
    <property type="match status" value="1"/>
</dbReference>
<keyword evidence="5" id="KW-1185">Reference proteome</keyword>
<accession>A0ABW2BA44</accession>
<feature type="compositionally biased region" description="Basic and acidic residues" evidence="2">
    <location>
        <begin position="64"/>
        <end position="84"/>
    </location>
</feature>
<protein>
    <submittedName>
        <fullName evidence="4">OmpA family protein</fullName>
    </submittedName>
</protein>
<keyword evidence="1" id="KW-0472">Membrane</keyword>
<comment type="caution">
    <text evidence="4">The sequence shown here is derived from an EMBL/GenBank/DDBJ whole genome shotgun (WGS) entry which is preliminary data.</text>
</comment>
<evidence type="ECO:0000313" key="5">
    <source>
        <dbReference type="Proteomes" id="UP001596353"/>
    </source>
</evidence>
<dbReference type="InterPro" id="IPR036737">
    <property type="entry name" value="OmpA-like_sf"/>
</dbReference>
<dbReference type="PANTHER" id="PTHR30329">
    <property type="entry name" value="STATOR ELEMENT OF FLAGELLAR MOTOR COMPLEX"/>
    <property type="match status" value="1"/>
</dbReference>
<dbReference type="InterPro" id="IPR006665">
    <property type="entry name" value="OmpA-like"/>
</dbReference>
<feature type="region of interest" description="Disordered" evidence="2">
    <location>
        <begin position="63"/>
        <end position="84"/>
    </location>
</feature>
<dbReference type="InterPro" id="IPR050330">
    <property type="entry name" value="Bact_OuterMem_StrucFunc"/>
</dbReference>
<dbReference type="EMBL" id="JBHSWG010000004">
    <property type="protein sequence ID" value="MFC6762352.1"/>
    <property type="molecule type" value="Genomic_DNA"/>
</dbReference>
<sequence>MAKVIIENQEFIGQVRVIGHTDSVPVQRSNPFQSNQGLSEARAKTIADILVQAGVPAALVASEGKAHHEPIAGNDTKEGRARNRRVEIVLQKKV</sequence>
<evidence type="ECO:0000259" key="3">
    <source>
        <dbReference type="PROSITE" id="PS51123"/>
    </source>
</evidence>
<dbReference type="Gene3D" id="3.30.1330.60">
    <property type="entry name" value="OmpA-like domain"/>
    <property type="match status" value="1"/>
</dbReference>
<evidence type="ECO:0000256" key="1">
    <source>
        <dbReference type="PROSITE-ProRule" id="PRU00473"/>
    </source>
</evidence>
<dbReference type="Pfam" id="PF00691">
    <property type="entry name" value="OmpA"/>
    <property type="match status" value="1"/>
</dbReference>
<organism evidence="4 5">
    <name type="scientific">Sulfitobacter porphyrae</name>
    <dbReference type="NCBI Taxonomy" id="1246864"/>
    <lineage>
        <taxon>Bacteria</taxon>
        <taxon>Pseudomonadati</taxon>
        <taxon>Pseudomonadota</taxon>
        <taxon>Alphaproteobacteria</taxon>
        <taxon>Rhodobacterales</taxon>
        <taxon>Roseobacteraceae</taxon>
        <taxon>Sulfitobacter</taxon>
    </lineage>
</organism>
<proteinExistence type="predicted"/>
<name>A0ABW2BA44_9RHOB</name>
<dbReference type="PROSITE" id="PS51123">
    <property type="entry name" value="OMPA_2"/>
    <property type="match status" value="1"/>
</dbReference>
<feature type="domain" description="OmpA-like" evidence="3">
    <location>
        <begin position="1"/>
        <end position="94"/>
    </location>
</feature>
<dbReference type="PANTHER" id="PTHR30329:SF19">
    <property type="entry name" value="OUTER MEMBRANE PROTEIN, OMPA FAMILY"/>
    <property type="match status" value="1"/>
</dbReference>
<dbReference type="CDD" id="cd07185">
    <property type="entry name" value="OmpA_C-like"/>
    <property type="match status" value="1"/>
</dbReference>
<evidence type="ECO:0000313" key="4">
    <source>
        <dbReference type="EMBL" id="MFC6762352.1"/>
    </source>
</evidence>
<evidence type="ECO:0000256" key="2">
    <source>
        <dbReference type="SAM" id="MobiDB-lite"/>
    </source>
</evidence>
<gene>
    <name evidence="4" type="ORF">ACFQFQ_27000</name>
</gene>
<reference evidence="5" key="1">
    <citation type="journal article" date="2019" name="Int. J. Syst. Evol. Microbiol.">
        <title>The Global Catalogue of Microorganisms (GCM) 10K type strain sequencing project: providing services to taxonomists for standard genome sequencing and annotation.</title>
        <authorList>
            <consortium name="The Broad Institute Genomics Platform"/>
            <consortium name="The Broad Institute Genome Sequencing Center for Infectious Disease"/>
            <person name="Wu L."/>
            <person name="Ma J."/>
        </authorList>
    </citation>
    <scope>NUCLEOTIDE SEQUENCE [LARGE SCALE GENOMIC DNA]</scope>
    <source>
        <strain evidence="5">CCUG 66188</strain>
    </source>
</reference>